<evidence type="ECO:0000256" key="5">
    <source>
        <dbReference type="ARBA" id="ARBA00023268"/>
    </source>
</evidence>
<evidence type="ECO:0000313" key="8">
    <source>
        <dbReference type="EMBL" id="HHF47809.1"/>
    </source>
</evidence>
<dbReference type="InterPro" id="IPR011257">
    <property type="entry name" value="DNA_glycosylase"/>
</dbReference>
<dbReference type="SUPFAM" id="SSF48150">
    <property type="entry name" value="DNA-glycosylase"/>
    <property type="match status" value="1"/>
</dbReference>
<dbReference type="CDD" id="cd00056">
    <property type="entry name" value="ENDO3c"/>
    <property type="match status" value="1"/>
</dbReference>
<keyword evidence="2" id="KW-0378">Hydrolase</keyword>
<keyword evidence="1" id="KW-0227">DNA damage</keyword>
<keyword evidence="5" id="KW-0511">Multifunctional enzyme</keyword>
<comment type="caution">
    <text evidence="8">The sequence shown here is derived from an EMBL/GenBank/DDBJ whole genome shotgun (WGS) entry which is preliminary data.</text>
</comment>
<dbReference type="AlphaFoldDB" id="A0A7J3TGC4"/>
<organism evidence="8">
    <name type="scientific">Geoglobus ahangari</name>
    <dbReference type="NCBI Taxonomy" id="113653"/>
    <lineage>
        <taxon>Archaea</taxon>
        <taxon>Methanobacteriati</taxon>
        <taxon>Methanobacteriota</taxon>
        <taxon>Archaeoglobi</taxon>
        <taxon>Archaeoglobales</taxon>
        <taxon>Archaeoglobaceae</taxon>
        <taxon>Geoglobus</taxon>
    </lineage>
</organism>
<protein>
    <submittedName>
        <fullName evidence="8">N-glycosylase/DNA lyase</fullName>
    </submittedName>
</protein>
<keyword evidence="4 8" id="KW-0456">Lyase</keyword>
<dbReference type="PIRSF" id="PIRSF005954">
    <property type="entry name" value="Thrmst_ogg"/>
    <property type="match status" value="1"/>
</dbReference>
<accession>A0A7J3TGC4</accession>
<gene>
    <name evidence="8" type="ORF">ENL48_00935</name>
</gene>
<dbReference type="SMART" id="SM00478">
    <property type="entry name" value="ENDO3c"/>
    <property type="match status" value="1"/>
</dbReference>
<dbReference type="InterPro" id="IPR003265">
    <property type="entry name" value="HhH-GPD_domain"/>
</dbReference>
<dbReference type="EMBL" id="DRUC01000015">
    <property type="protein sequence ID" value="HHF47809.1"/>
    <property type="molecule type" value="Genomic_DNA"/>
</dbReference>
<reference evidence="8" key="1">
    <citation type="journal article" date="2020" name="mSystems">
        <title>Genome- and Community-Level Interaction Insights into Carbon Utilization and Element Cycling Functions of Hydrothermarchaeota in Hydrothermal Sediment.</title>
        <authorList>
            <person name="Zhou Z."/>
            <person name="Liu Y."/>
            <person name="Xu W."/>
            <person name="Pan J."/>
            <person name="Luo Z.H."/>
            <person name="Li M."/>
        </authorList>
    </citation>
    <scope>NUCLEOTIDE SEQUENCE [LARGE SCALE GENOMIC DNA]</scope>
    <source>
        <strain evidence="8">SpSt-10</strain>
    </source>
</reference>
<keyword evidence="3" id="KW-0234">DNA repair</keyword>
<evidence type="ECO:0000256" key="1">
    <source>
        <dbReference type="ARBA" id="ARBA00022763"/>
    </source>
</evidence>
<dbReference type="GO" id="GO:0006284">
    <property type="term" value="P:base-excision repair"/>
    <property type="evidence" value="ECO:0007669"/>
    <property type="project" value="InterPro"/>
</dbReference>
<dbReference type="GO" id="GO:0016799">
    <property type="term" value="F:hydrolase activity, hydrolyzing N-glycosyl compounds"/>
    <property type="evidence" value="ECO:0007669"/>
    <property type="project" value="InterPro"/>
</dbReference>
<evidence type="ECO:0000256" key="4">
    <source>
        <dbReference type="ARBA" id="ARBA00023239"/>
    </source>
</evidence>
<feature type="domain" description="HhH-GPD" evidence="7">
    <location>
        <begin position="47"/>
        <end position="196"/>
    </location>
</feature>
<evidence type="ECO:0000259" key="7">
    <source>
        <dbReference type="SMART" id="SM00478"/>
    </source>
</evidence>
<dbReference type="Pfam" id="PF22175">
    <property type="entry name" value="Ogg-HhH"/>
    <property type="match status" value="1"/>
</dbReference>
<name>A0A7J3TGC4_9EURY</name>
<dbReference type="Gene3D" id="1.10.340.30">
    <property type="entry name" value="Hypothetical protein, domain 2"/>
    <property type="match status" value="1"/>
</dbReference>
<sequence>MNLNEIIKKRINEFELLGEKGHVAFDFRPFYNIKIKATVVSELAFCISTANSSALSGLKFQKLIEDKNLERFETKDLEFLLKKSGVRFYKRKAEYICSVVTNFDHVERALRKDDFSARKDLLKIKGLGFKESSHFLRNVGRKNLAIIDRHVLRWLGVDYHPSPKSYISIEESLRKIAENRGITLAELDLFIWFDMTGKILK</sequence>
<proteinExistence type="predicted"/>
<dbReference type="GO" id="GO:0003906">
    <property type="term" value="F:DNA-(apurinic or apyrimidinic site) endonuclease activity"/>
    <property type="evidence" value="ECO:0007669"/>
    <property type="project" value="InterPro"/>
</dbReference>
<evidence type="ECO:0000256" key="2">
    <source>
        <dbReference type="ARBA" id="ARBA00022801"/>
    </source>
</evidence>
<dbReference type="GO" id="GO:0016829">
    <property type="term" value="F:lyase activity"/>
    <property type="evidence" value="ECO:0007669"/>
    <property type="project" value="UniProtKB-KW"/>
</dbReference>
<keyword evidence="6" id="KW-0326">Glycosidase</keyword>
<dbReference type="Gene3D" id="1.10.1670.10">
    <property type="entry name" value="Helix-hairpin-Helix base-excision DNA repair enzymes (C-terminal)"/>
    <property type="match status" value="1"/>
</dbReference>
<evidence type="ECO:0000256" key="6">
    <source>
        <dbReference type="ARBA" id="ARBA00023295"/>
    </source>
</evidence>
<dbReference type="NCBIfam" id="NF002305">
    <property type="entry name" value="PRK01229.1"/>
    <property type="match status" value="1"/>
</dbReference>
<dbReference type="InterPro" id="IPR023170">
    <property type="entry name" value="HhH_base_excis_C"/>
</dbReference>
<dbReference type="InterPro" id="IPR012092">
    <property type="entry name" value="DNA_glyclase/AP_lyase_Ogg"/>
</dbReference>
<evidence type="ECO:0000256" key="3">
    <source>
        <dbReference type="ARBA" id="ARBA00023204"/>
    </source>
</evidence>